<accession>A0AA37RSJ9</accession>
<dbReference type="SUPFAM" id="SSF52317">
    <property type="entry name" value="Class I glutamine amidotransferase-like"/>
    <property type="match status" value="1"/>
</dbReference>
<dbReference type="Gene3D" id="3.40.50.880">
    <property type="match status" value="1"/>
</dbReference>
<organism evidence="2 3">
    <name type="scientific">Paraferrimonas sedimenticola</name>
    <dbReference type="NCBI Taxonomy" id="375674"/>
    <lineage>
        <taxon>Bacteria</taxon>
        <taxon>Pseudomonadati</taxon>
        <taxon>Pseudomonadota</taxon>
        <taxon>Gammaproteobacteria</taxon>
        <taxon>Alteromonadales</taxon>
        <taxon>Ferrimonadaceae</taxon>
        <taxon>Paraferrimonas</taxon>
    </lineage>
</organism>
<dbReference type="PANTHER" id="PTHR42695:SF5">
    <property type="entry name" value="GLUTAMINE AMIDOTRANSFERASE YLR126C-RELATED"/>
    <property type="match status" value="1"/>
</dbReference>
<reference evidence="2" key="2">
    <citation type="submission" date="2023-01" db="EMBL/GenBank/DDBJ databases">
        <title>Draft genome sequence of Paraferrimonas sedimenticola strain NBRC 101628.</title>
        <authorList>
            <person name="Sun Q."/>
            <person name="Mori K."/>
        </authorList>
    </citation>
    <scope>NUCLEOTIDE SEQUENCE</scope>
    <source>
        <strain evidence="2">NBRC 101628</strain>
    </source>
</reference>
<dbReference type="EMBL" id="BSNC01000001">
    <property type="protein sequence ID" value="GLP95175.1"/>
    <property type="molecule type" value="Genomic_DNA"/>
</dbReference>
<dbReference type="RefSeq" id="WP_095505808.1">
    <property type="nucleotide sequence ID" value="NZ_BSNC01000001.1"/>
</dbReference>
<dbReference type="Pfam" id="PF00117">
    <property type="entry name" value="GATase"/>
    <property type="match status" value="1"/>
</dbReference>
<gene>
    <name evidence="2" type="ORF">GCM10007895_04810</name>
</gene>
<feature type="domain" description="Glutamine amidotransferase" evidence="1">
    <location>
        <begin position="51"/>
        <end position="175"/>
    </location>
</feature>
<dbReference type="CDD" id="cd01741">
    <property type="entry name" value="GATase1_1"/>
    <property type="match status" value="1"/>
</dbReference>
<comment type="caution">
    <text evidence="2">The sequence shown here is derived from an EMBL/GenBank/DDBJ whole genome shotgun (WGS) entry which is preliminary data.</text>
</comment>
<evidence type="ECO:0000313" key="2">
    <source>
        <dbReference type="EMBL" id="GLP95175.1"/>
    </source>
</evidence>
<evidence type="ECO:0000313" key="3">
    <source>
        <dbReference type="Proteomes" id="UP001161422"/>
    </source>
</evidence>
<dbReference type="PANTHER" id="PTHR42695">
    <property type="entry name" value="GLUTAMINE AMIDOTRANSFERASE YLR126C-RELATED"/>
    <property type="match status" value="1"/>
</dbReference>
<dbReference type="InterPro" id="IPR044992">
    <property type="entry name" value="ChyE-like"/>
</dbReference>
<sequence length="218" mass="23659">MSQSAAKALEDKVLVLQHHPAEGLGRLAPWLASEGLVPEMCLWPDVLPSGDYSALVILGGPMNIVDGTPRLMAEVALAKTFIAAGKPVLGICLGAQVIASALGAAVPELAEYEQGWCALSLADGDLLQVPQWHRMTFDLPEGARLLASSEVCSNQMFGFDKHVLAFQFHPEWDNTSIESLQQAFGERCPIEIADESVQSRLRDWLYSELDAWWASATA</sequence>
<dbReference type="GO" id="GO:0005829">
    <property type="term" value="C:cytosol"/>
    <property type="evidence" value="ECO:0007669"/>
    <property type="project" value="TreeGrafter"/>
</dbReference>
<keyword evidence="3" id="KW-1185">Reference proteome</keyword>
<protein>
    <submittedName>
        <fullName evidence="2">GMP synthase</fullName>
    </submittedName>
</protein>
<dbReference type="Proteomes" id="UP001161422">
    <property type="component" value="Unassembled WGS sequence"/>
</dbReference>
<proteinExistence type="predicted"/>
<reference evidence="2" key="1">
    <citation type="journal article" date="2014" name="Int. J. Syst. Evol. Microbiol.">
        <title>Complete genome sequence of Corynebacterium casei LMG S-19264T (=DSM 44701T), isolated from a smear-ripened cheese.</title>
        <authorList>
            <consortium name="US DOE Joint Genome Institute (JGI-PGF)"/>
            <person name="Walter F."/>
            <person name="Albersmeier A."/>
            <person name="Kalinowski J."/>
            <person name="Ruckert C."/>
        </authorList>
    </citation>
    <scope>NUCLEOTIDE SEQUENCE</scope>
    <source>
        <strain evidence="2">NBRC 101628</strain>
    </source>
</reference>
<dbReference type="InterPro" id="IPR029062">
    <property type="entry name" value="Class_I_gatase-like"/>
</dbReference>
<dbReference type="InterPro" id="IPR017926">
    <property type="entry name" value="GATASE"/>
</dbReference>
<name>A0AA37RSJ9_9GAMM</name>
<evidence type="ECO:0000259" key="1">
    <source>
        <dbReference type="Pfam" id="PF00117"/>
    </source>
</evidence>
<dbReference type="AlphaFoldDB" id="A0AA37RSJ9"/>
<dbReference type="PROSITE" id="PS51273">
    <property type="entry name" value="GATASE_TYPE_1"/>
    <property type="match status" value="1"/>
</dbReference>